<organism evidence="11 12">
    <name type="scientific">Cytobacillus purgationiresistens</name>
    <dbReference type="NCBI Taxonomy" id="863449"/>
    <lineage>
        <taxon>Bacteria</taxon>
        <taxon>Bacillati</taxon>
        <taxon>Bacillota</taxon>
        <taxon>Bacilli</taxon>
        <taxon>Bacillales</taxon>
        <taxon>Bacillaceae</taxon>
        <taxon>Cytobacillus</taxon>
    </lineage>
</organism>
<evidence type="ECO:0000259" key="10">
    <source>
        <dbReference type="PROSITE" id="PS50878"/>
    </source>
</evidence>
<evidence type="ECO:0000313" key="12">
    <source>
        <dbReference type="Proteomes" id="UP001238088"/>
    </source>
</evidence>
<keyword evidence="3" id="KW-0548">Nucleotidyltransferase</keyword>
<reference evidence="11 12" key="1">
    <citation type="submission" date="2023-07" db="EMBL/GenBank/DDBJ databases">
        <title>Genomic Encyclopedia of Type Strains, Phase IV (KMG-IV): sequencing the most valuable type-strain genomes for metagenomic binning, comparative biology and taxonomic classification.</title>
        <authorList>
            <person name="Goeker M."/>
        </authorList>
    </citation>
    <scope>NUCLEOTIDE SEQUENCE [LARGE SCALE GENOMIC DNA]</scope>
    <source>
        <strain evidence="11 12">DSM 23494</strain>
    </source>
</reference>
<dbReference type="PROSITE" id="PS50878">
    <property type="entry name" value="RT_POL"/>
    <property type="match status" value="1"/>
</dbReference>
<dbReference type="GO" id="GO:0003964">
    <property type="term" value="F:RNA-directed DNA polymerase activity"/>
    <property type="evidence" value="ECO:0007669"/>
    <property type="project" value="UniProtKB-KW"/>
</dbReference>
<dbReference type="PANTHER" id="PTHR34047:SF7">
    <property type="entry name" value="RNA-DIRECTED DNA POLYMERASE"/>
    <property type="match status" value="1"/>
</dbReference>
<evidence type="ECO:0000256" key="3">
    <source>
        <dbReference type="ARBA" id="ARBA00022695"/>
    </source>
</evidence>
<evidence type="ECO:0000256" key="8">
    <source>
        <dbReference type="ARBA" id="ARBA00034120"/>
    </source>
</evidence>
<accession>A0ABU0ASX5</accession>
<dbReference type="PANTHER" id="PTHR34047">
    <property type="entry name" value="NUCLEAR INTRON MATURASE 1, MITOCHONDRIAL-RELATED"/>
    <property type="match status" value="1"/>
</dbReference>
<dbReference type="InterPro" id="IPR053543">
    <property type="entry name" value="Bacterial_RT"/>
</dbReference>
<dbReference type="EMBL" id="JAUSUB010000055">
    <property type="protein sequence ID" value="MDQ0273876.1"/>
    <property type="molecule type" value="Genomic_DNA"/>
</dbReference>
<dbReference type="NCBIfam" id="NF038237">
    <property type="entry name" value="retron_Ec67_fus"/>
    <property type="match status" value="1"/>
</dbReference>
<evidence type="ECO:0000256" key="9">
    <source>
        <dbReference type="ARBA" id="ARBA00048173"/>
    </source>
</evidence>
<keyword evidence="2" id="KW-0808">Transferase</keyword>
<dbReference type="CDD" id="cd03487">
    <property type="entry name" value="RT_Bac_retron_II"/>
    <property type="match status" value="1"/>
</dbReference>
<keyword evidence="4" id="KW-0479">Metal-binding</keyword>
<dbReference type="Proteomes" id="UP001238088">
    <property type="component" value="Unassembled WGS sequence"/>
</dbReference>
<keyword evidence="5" id="KW-0460">Magnesium</keyword>
<name>A0ABU0ASX5_9BACI</name>
<evidence type="ECO:0000313" key="11">
    <source>
        <dbReference type="EMBL" id="MDQ0273876.1"/>
    </source>
</evidence>
<evidence type="ECO:0000256" key="7">
    <source>
        <dbReference type="ARBA" id="ARBA00023118"/>
    </source>
</evidence>
<dbReference type="PRINTS" id="PR00866">
    <property type="entry name" value="RNADNAPOLMS"/>
</dbReference>
<dbReference type="InterPro" id="IPR000123">
    <property type="entry name" value="Reverse_transcriptase_msDNA"/>
</dbReference>
<keyword evidence="7" id="KW-0051">Antiviral defense</keyword>
<dbReference type="SUPFAM" id="SSF56672">
    <property type="entry name" value="DNA/RNA polymerases"/>
    <property type="match status" value="1"/>
</dbReference>
<comment type="similarity">
    <text evidence="8">Belongs to the bacterial reverse transcriptase family.</text>
</comment>
<dbReference type="EC" id="2.7.7.49" evidence="1"/>
<comment type="caution">
    <text evidence="11">The sequence shown here is derived from an EMBL/GenBank/DDBJ whole genome shotgun (WGS) entry which is preliminary data.</text>
</comment>
<evidence type="ECO:0000256" key="5">
    <source>
        <dbReference type="ARBA" id="ARBA00022842"/>
    </source>
</evidence>
<protein>
    <recommendedName>
        <fullName evidence="1">RNA-directed DNA polymerase</fullName>
        <ecNumber evidence="1">2.7.7.49</ecNumber>
    </recommendedName>
</protein>
<evidence type="ECO:0000256" key="2">
    <source>
        <dbReference type="ARBA" id="ARBA00022679"/>
    </source>
</evidence>
<feature type="domain" description="Reverse transcriptase" evidence="10">
    <location>
        <begin position="65"/>
        <end position="288"/>
    </location>
</feature>
<sequence>MTKMVGTLASPILIIYHVGMFFDVFDLQRIMSSHTFIYGEFYMREFDEIKTRNELADFLNVLRKQLSYILYVKGINNLYTSFEIPKKNGGVREINAPLEELKVIQRQLAEALYKHMKKKWKKKNNISHGFEKDKSIITNARIHRNKRLVLNIDLENFFESIHFGRVRGFFIKNNNFLLSIEVATVIAQISCYEGKLPQGASSSPIISNLICEILDHRLLKIAKKYKLDYTRYADDLTFSTNDKKFLVLQTEFYKEISKEIIRAGFKINEKKNRLQLRDSRQVVTGLVVNKKINVNRIYYKETRAMAHQLFKQGSFEINGEPATLNQLEGRFAFINQLTWYNNKVDGVKHHFNNLSSRELQYQKFLFYKYFFANPKPLIVTEGKTDIVYLKSALKNLYNEYPHLITKNSDGTFEFKVSFLKKTKRLAYFLGIYQDGGSALNNIYNFFDSKIFTSFKKLSKGLPINPVILMFDNEIKSGKNKPIGKFLNHAGLGDEKRGILENEYMVDIIDNLYLLTVPLIGGKSECDIEDLFEEITLSRKIDGRKFSKKDNYDISKYYGKEIFSKVILNNYSDINFNEFRSVLDNINNIIDIYTKGLVNTGHDLEAKNINKSSADKVLLEI</sequence>
<keyword evidence="6 11" id="KW-0695">RNA-directed DNA polymerase</keyword>
<proteinExistence type="inferred from homology"/>
<dbReference type="InterPro" id="IPR043502">
    <property type="entry name" value="DNA/RNA_pol_sf"/>
</dbReference>
<keyword evidence="12" id="KW-1185">Reference proteome</keyword>
<evidence type="ECO:0000256" key="1">
    <source>
        <dbReference type="ARBA" id="ARBA00012493"/>
    </source>
</evidence>
<evidence type="ECO:0000256" key="4">
    <source>
        <dbReference type="ARBA" id="ARBA00022723"/>
    </source>
</evidence>
<dbReference type="InterPro" id="IPR051083">
    <property type="entry name" value="GrpII_Intron_Splice-Mob/Def"/>
</dbReference>
<gene>
    <name evidence="11" type="ORF">J2S17_005833</name>
</gene>
<dbReference type="Pfam" id="PF00078">
    <property type="entry name" value="RVT_1"/>
    <property type="match status" value="1"/>
</dbReference>
<evidence type="ECO:0000256" key="6">
    <source>
        <dbReference type="ARBA" id="ARBA00022918"/>
    </source>
</evidence>
<dbReference type="InterPro" id="IPR000477">
    <property type="entry name" value="RT_dom"/>
</dbReference>
<comment type="catalytic activity">
    <reaction evidence="9">
        <text>DNA(n) + a 2'-deoxyribonucleoside 5'-triphosphate = DNA(n+1) + diphosphate</text>
        <dbReference type="Rhea" id="RHEA:22508"/>
        <dbReference type="Rhea" id="RHEA-COMP:17339"/>
        <dbReference type="Rhea" id="RHEA-COMP:17340"/>
        <dbReference type="ChEBI" id="CHEBI:33019"/>
        <dbReference type="ChEBI" id="CHEBI:61560"/>
        <dbReference type="ChEBI" id="CHEBI:173112"/>
        <dbReference type="EC" id="2.7.7.49"/>
    </reaction>
</comment>